<dbReference type="Proteomes" id="UP001205063">
    <property type="component" value="Unassembled WGS sequence"/>
</dbReference>
<dbReference type="EMBL" id="FQVY01000002">
    <property type="protein sequence ID" value="SHG22770.1"/>
    <property type="molecule type" value="Genomic_DNA"/>
</dbReference>
<dbReference type="SUPFAM" id="SSF53323">
    <property type="entry name" value="Pyruvate-ferredoxin oxidoreductase, PFOR, domain III"/>
    <property type="match status" value="1"/>
</dbReference>
<comment type="caution">
    <text evidence="5">The sequence shown here is derived from an EMBL/GenBank/DDBJ whole genome shotgun (WGS) entry which is preliminary data.</text>
</comment>
<name>A0AAQ1RWG4_9FIRM</name>
<dbReference type="InterPro" id="IPR052554">
    <property type="entry name" value="2-oxoglutarate_synth_KorC"/>
</dbReference>
<evidence type="ECO:0000313" key="3">
    <source>
        <dbReference type="EMBL" id="MCQ4950065.1"/>
    </source>
</evidence>
<dbReference type="RefSeq" id="WP_021660018.1">
    <property type="nucleotide sequence ID" value="NZ_FQVY01000002.1"/>
</dbReference>
<dbReference type="PANTHER" id="PTHR42730">
    <property type="entry name" value="2-OXOGLUTARATE SYNTHASE SUBUNIT KORC"/>
    <property type="match status" value="1"/>
</dbReference>
<reference evidence="4 7" key="3">
    <citation type="journal article" date="2019" name="Nat. Med.">
        <title>A library of human gut bacterial isolates paired with longitudinal multiomics data enables mechanistic microbiome research.</title>
        <authorList>
            <person name="Poyet M."/>
            <person name="Groussin M."/>
            <person name="Gibbons S.M."/>
            <person name="Avila-Pacheco J."/>
            <person name="Jiang X."/>
            <person name="Kearney S.M."/>
            <person name="Perrotta A.R."/>
            <person name="Berdy B."/>
            <person name="Zhao S."/>
            <person name="Lieberman T.D."/>
            <person name="Swanson P.K."/>
            <person name="Smith M."/>
            <person name="Roesemann S."/>
            <person name="Alexander J.E."/>
            <person name="Rich S.A."/>
            <person name="Livny J."/>
            <person name="Vlamakis H."/>
            <person name="Clish C."/>
            <person name="Bullock K."/>
            <person name="Deik A."/>
            <person name="Scott J."/>
            <person name="Pierce K.A."/>
            <person name="Xavier R.J."/>
            <person name="Alm E.J."/>
        </authorList>
    </citation>
    <scope>NUCLEOTIDE SEQUENCE [LARGE SCALE GENOMIC DNA]</scope>
    <source>
        <strain evidence="4 7">BIOML-A2</strain>
    </source>
</reference>
<protein>
    <submittedName>
        <fullName evidence="3">2-oxoacid:acceptor oxidoreductase family protein</fullName>
    </submittedName>
    <submittedName>
        <fullName evidence="4">2-oxoacid:ferredoxin oxidoreductase subunit gamma</fullName>
    </submittedName>
    <submittedName>
        <fullName evidence="5">2-oxoglutarate ferredoxin oxidoreductase subunit gamma</fullName>
    </submittedName>
</protein>
<gene>
    <name evidence="4" type="ORF">GT747_00655</name>
    <name evidence="3" type="ORF">NE646_10370</name>
    <name evidence="5" type="ORF">SAMN05444424_1958</name>
</gene>
<accession>A0AAQ1RWG4</accession>
<feature type="domain" description="Pyruvate/ketoisovalerate oxidoreductase catalytic" evidence="2">
    <location>
        <begin position="11"/>
        <end position="174"/>
    </location>
</feature>
<evidence type="ECO:0000313" key="4">
    <source>
        <dbReference type="EMBL" id="MZL68286.1"/>
    </source>
</evidence>
<reference evidence="5" key="1">
    <citation type="submission" date="2016-11" db="EMBL/GenBank/DDBJ databases">
        <authorList>
            <person name="Varghese N."/>
            <person name="Submissions S."/>
        </authorList>
    </citation>
    <scope>NUCLEOTIDE SEQUENCE</scope>
    <source>
        <strain evidence="5">DSM 4029</strain>
    </source>
</reference>
<evidence type="ECO:0000313" key="5">
    <source>
        <dbReference type="EMBL" id="SHG22770.1"/>
    </source>
</evidence>
<dbReference type="EMBL" id="JANGAB010000006">
    <property type="protein sequence ID" value="MCQ4950065.1"/>
    <property type="molecule type" value="Genomic_DNA"/>
</dbReference>
<dbReference type="InterPro" id="IPR019752">
    <property type="entry name" value="Pyrv/ketoisovalerate_OxRed_cat"/>
</dbReference>
<reference evidence="3" key="4">
    <citation type="submission" date="2022-06" db="EMBL/GenBank/DDBJ databases">
        <title>Isolation of gut microbiota from human fecal samples.</title>
        <authorList>
            <person name="Pamer E.G."/>
            <person name="Barat B."/>
            <person name="Waligurski E."/>
            <person name="Medina S."/>
            <person name="Paddock L."/>
            <person name="Mostad J."/>
        </authorList>
    </citation>
    <scope>NUCLEOTIDE SEQUENCE</scope>
    <source>
        <strain evidence="3">DFI.7.96</strain>
    </source>
</reference>
<sequence length="176" mass="18850">MTQNILLAGFGGQGILFAGKVAAYSGLMDGKEVSWLPSYGPEMRGGTANCSVCISDDPICSPLILNPDALLVMNKPSYDKFIHKVQPGGVAVIDATLISDREEIEGVKTCYVEATRLAEENDLQGLANIILLGKVLKECGFASLEAVKKGIEKSVPARKQHLVEPNFRAIELGMSL</sequence>
<keyword evidence="1" id="KW-0560">Oxidoreductase</keyword>
<keyword evidence="7" id="KW-1185">Reference proteome</keyword>
<evidence type="ECO:0000313" key="7">
    <source>
        <dbReference type="Proteomes" id="UP000474718"/>
    </source>
</evidence>
<dbReference type="GO" id="GO:0016903">
    <property type="term" value="F:oxidoreductase activity, acting on the aldehyde or oxo group of donors"/>
    <property type="evidence" value="ECO:0007669"/>
    <property type="project" value="InterPro"/>
</dbReference>
<dbReference type="PANTHER" id="PTHR42730:SF1">
    <property type="entry name" value="2-OXOGLUTARATE SYNTHASE SUBUNIT KORC"/>
    <property type="match status" value="1"/>
</dbReference>
<dbReference type="EMBL" id="WWVX01000001">
    <property type="protein sequence ID" value="MZL68286.1"/>
    <property type="molecule type" value="Genomic_DNA"/>
</dbReference>
<dbReference type="Gene3D" id="3.40.920.10">
    <property type="entry name" value="Pyruvate-ferredoxin oxidoreductase, PFOR, domain III"/>
    <property type="match status" value="1"/>
</dbReference>
<dbReference type="Proteomes" id="UP000474718">
    <property type="component" value="Unassembled WGS sequence"/>
</dbReference>
<reference evidence="6" key="2">
    <citation type="submission" date="2016-11" db="EMBL/GenBank/DDBJ databases">
        <authorList>
            <person name="Jaros S."/>
            <person name="Januszkiewicz K."/>
            <person name="Wedrychowicz H."/>
        </authorList>
    </citation>
    <scope>NUCLEOTIDE SEQUENCE [LARGE SCALE GENOMIC DNA]</scope>
    <source>
        <strain evidence="6">DSM 4029</strain>
    </source>
</reference>
<dbReference type="InterPro" id="IPR002869">
    <property type="entry name" value="Pyrv_flavodox_OxRed_cen"/>
</dbReference>
<dbReference type="Pfam" id="PF01558">
    <property type="entry name" value="POR"/>
    <property type="match status" value="1"/>
</dbReference>
<proteinExistence type="predicted"/>
<dbReference type="AlphaFoldDB" id="A0AAQ1RWG4"/>
<evidence type="ECO:0000256" key="1">
    <source>
        <dbReference type="ARBA" id="ARBA00023002"/>
    </source>
</evidence>
<evidence type="ECO:0000313" key="6">
    <source>
        <dbReference type="Proteomes" id="UP000184089"/>
    </source>
</evidence>
<organism evidence="5 6">
    <name type="scientific">Bittarella massiliensis</name>
    <name type="common">ex Durand et al. 2017</name>
    <dbReference type="NCBI Taxonomy" id="1720313"/>
    <lineage>
        <taxon>Bacteria</taxon>
        <taxon>Bacillati</taxon>
        <taxon>Bacillota</taxon>
        <taxon>Clostridia</taxon>
        <taxon>Eubacteriales</taxon>
        <taxon>Oscillospiraceae</taxon>
        <taxon>Bittarella (ex Durand et al. 2017)</taxon>
    </lineage>
</organism>
<dbReference type="Proteomes" id="UP000184089">
    <property type="component" value="Unassembled WGS sequence"/>
</dbReference>
<evidence type="ECO:0000259" key="2">
    <source>
        <dbReference type="Pfam" id="PF01558"/>
    </source>
</evidence>